<dbReference type="EMBL" id="BAMV01000007">
    <property type="protein sequence ID" value="GAN59752.1"/>
    <property type="molecule type" value="Genomic_DNA"/>
</dbReference>
<dbReference type="PANTHER" id="PTHR35149:SF1">
    <property type="entry name" value="DUF5655 DOMAIN-CONTAINING PROTEIN"/>
    <property type="match status" value="1"/>
</dbReference>
<keyword evidence="6" id="KW-1185">Reference proteome</keyword>
<feature type="domain" description="GmrSD restriction endonucleases C-terminal" evidence="2">
    <location>
        <begin position="473"/>
        <end position="621"/>
    </location>
</feature>
<dbReference type="Pfam" id="PF03235">
    <property type="entry name" value="GmrSD_N"/>
    <property type="match status" value="1"/>
</dbReference>
<sequence length="678" mass="80141">MFTEKLFRIPDYQRGYAWTKLQLDDFWSDLNQIEKTGNHYTGVLTLETVSPEIYNTWPDDEWIINSKNFFPYYVVDGQQRLTTCIILIQCISERLTSDSESLNYTTKLEIQKKFIFDSKDSGISRSYIFGYEKDNPSYNFLKANIFCEPSPSDRSEITAYTNNLLCAKNYFSDCIKNFDKIQLNDLYQRVTQKLLFNIFTISDDVDVCVAFETMNNRGKPLSYLELLKNRLIFISTKIESDKTEIKGLRTVINECWKTIYHYLGKNKNRPLDDDFFLRAHYFLHFITPAPEAYSTPEDYRKGRAVVRALSAQTYKGLLSEIFTLKSILAEREENKNADDEYMQKIHKYSMSLQENVKIWYEIFNPHENNDENSYHFWLTKLNRLNIDTIYPIILSVMLSTKDHNERTRAFKEIERNIFLSMMSTGYYARADSVCFDMLNFALLLKNKNININEFIEKIKNDTIFKYNDNDGSKRIKEYLRNKNYYSWKLIHYLFFEYNLEIQLHSKTDRKKIDWNLFIENADDYESIEHIYPQKAQNKYWREKFKGLKSGQREALKNVIGNLLPLSKPKNSSLSNLSYPEKVKSSTDGVGYIYGSYAENEISAKYSDWTPQAVLDRSLHLLDFIEKRWGISFGKDAEKIDMLGLSFVQPNTRLHQKRYYYTDVSTSQNKTKGKDIKKI</sequence>
<dbReference type="Pfam" id="PF07510">
    <property type="entry name" value="GmrSD_C"/>
    <property type="match status" value="1"/>
</dbReference>
<evidence type="ECO:0000313" key="4">
    <source>
        <dbReference type="EMBL" id="GEL59274.1"/>
    </source>
</evidence>
<protein>
    <recommendedName>
        <fullName evidence="7">DUF262 domain-containing protein</fullName>
    </recommendedName>
</protein>
<reference evidence="3 5" key="1">
    <citation type="submission" date="2012-11" db="EMBL/GenBank/DDBJ databases">
        <title>Whole genome sequence of Acetobacter cibinongensis 4H-1.</title>
        <authorList>
            <person name="Azuma Y."/>
            <person name="Higashiura N."/>
            <person name="Hirakawa H."/>
            <person name="Matsushita K."/>
        </authorList>
    </citation>
    <scope>NUCLEOTIDE SEQUENCE [LARGE SCALE GENOMIC DNA]</scope>
    <source>
        <strain evidence="3 5">4H-1</strain>
    </source>
</reference>
<evidence type="ECO:0008006" key="7">
    <source>
        <dbReference type="Google" id="ProtNLM"/>
    </source>
</evidence>
<dbReference type="AlphaFoldDB" id="A0A0D6N190"/>
<comment type="caution">
    <text evidence="3">The sequence shown here is derived from an EMBL/GenBank/DDBJ whole genome shotgun (WGS) entry which is preliminary data.</text>
</comment>
<organism evidence="3 5">
    <name type="scientific">Acetobacter cibinongensis</name>
    <dbReference type="NCBI Taxonomy" id="146475"/>
    <lineage>
        <taxon>Bacteria</taxon>
        <taxon>Pseudomonadati</taxon>
        <taxon>Pseudomonadota</taxon>
        <taxon>Alphaproteobacteria</taxon>
        <taxon>Acetobacterales</taxon>
        <taxon>Acetobacteraceae</taxon>
        <taxon>Acetobacter</taxon>
    </lineage>
</organism>
<evidence type="ECO:0000313" key="3">
    <source>
        <dbReference type="EMBL" id="GAN59752.1"/>
    </source>
</evidence>
<evidence type="ECO:0000313" key="6">
    <source>
        <dbReference type="Proteomes" id="UP000321891"/>
    </source>
</evidence>
<name>A0A0D6N190_9PROT</name>
<accession>A0A0D6N190</accession>
<evidence type="ECO:0000313" key="5">
    <source>
        <dbReference type="Proteomes" id="UP000032671"/>
    </source>
</evidence>
<evidence type="ECO:0000259" key="2">
    <source>
        <dbReference type="Pfam" id="PF07510"/>
    </source>
</evidence>
<dbReference type="InterPro" id="IPR004919">
    <property type="entry name" value="GmrSD_N"/>
</dbReference>
<dbReference type="Proteomes" id="UP000321891">
    <property type="component" value="Unassembled WGS sequence"/>
</dbReference>
<dbReference type="Proteomes" id="UP000032671">
    <property type="component" value="Unassembled WGS sequence"/>
</dbReference>
<gene>
    <name evidence="3" type="ORF">Abci_007_155</name>
    <name evidence="4" type="ORF">ACI01nite_18760</name>
</gene>
<dbReference type="InterPro" id="IPR011089">
    <property type="entry name" value="GmrSD_C"/>
</dbReference>
<evidence type="ECO:0000259" key="1">
    <source>
        <dbReference type="Pfam" id="PF03235"/>
    </source>
</evidence>
<dbReference type="PANTHER" id="PTHR35149">
    <property type="entry name" value="SLL5132 PROTEIN"/>
    <property type="match status" value="1"/>
</dbReference>
<feature type="domain" description="GmrSD restriction endonucleases N-terminal" evidence="1">
    <location>
        <begin position="7"/>
        <end position="231"/>
    </location>
</feature>
<accession>A0A6N3SQD7</accession>
<proteinExistence type="predicted"/>
<dbReference type="EMBL" id="BJVU01000008">
    <property type="protein sequence ID" value="GEL59274.1"/>
    <property type="molecule type" value="Genomic_DNA"/>
</dbReference>
<reference evidence="4 6" key="2">
    <citation type="submission" date="2019-07" db="EMBL/GenBank/DDBJ databases">
        <title>Whole genome shotgun sequence of Acetobacter cibinongensis NBRC 16605.</title>
        <authorList>
            <person name="Hosoyama A."/>
            <person name="Uohara A."/>
            <person name="Ohji S."/>
            <person name="Ichikawa N."/>
        </authorList>
    </citation>
    <scope>NUCLEOTIDE SEQUENCE [LARGE SCALE GENOMIC DNA]</scope>
    <source>
        <strain evidence="4 6">NBRC 16605</strain>
    </source>
</reference>